<evidence type="ECO:0000313" key="3">
    <source>
        <dbReference type="Proteomes" id="UP001523392"/>
    </source>
</evidence>
<proteinExistence type="predicted"/>
<gene>
    <name evidence="2" type="ORF">JYK14_20830</name>
</gene>
<name>A0ABT1DBK6_9PROT</name>
<feature type="region of interest" description="Disordered" evidence="1">
    <location>
        <begin position="77"/>
        <end position="107"/>
    </location>
</feature>
<evidence type="ECO:0000256" key="1">
    <source>
        <dbReference type="SAM" id="MobiDB-lite"/>
    </source>
</evidence>
<protein>
    <submittedName>
        <fullName evidence="2">Uncharacterized protein</fullName>
    </submittedName>
</protein>
<dbReference type="Proteomes" id="UP001523392">
    <property type="component" value="Unassembled WGS sequence"/>
</dbReference>
<evidence type="ECO:0000313" key="2">
    <source>
        <dbReference type="EMBL" id="MCO6418585.1"/>
    </source>
</evidence>
<reference evidence="2 3" key="1">
    <citation type="submission" date="2021-12" db="EMBL/GenBank/DDBJ databases">
        <title>Siccirubricoccus leaddurans sp. nov., a high concentration Zn2+ tolerance bacterium.</title>
        <authorList>
            <person name="Cao Y."/>
        </authorList>
    </citation>
    <scope>NUCLEOTIDE SEQUENCE [LARGE SCALE GENOMIC DNA]</scope>
    <source>
        <strain evidence="2 3">KC 17139</strain>
    </source>
</reference>
<dbReference type="RefSeq" id="WP_252955213.1">
    <property type="nucleotide sequence ID" value="NZ_JAFIRR010000138.1"/>
</dbReference>
<accession>A0ABT1DBK6</accession>
<dbReference type="EMBL" id="JAFIRR010000138">
    <property type="protein sequence ID" value="MCO6418585.1"/>
    <property type="molecule type" value="Genomic_DNA"/>
</dbReference>
<feature type="compositionally biased region" description="Pro residues" evidence="1">
    <location>
        <begin position="81"/>
        <end position="96"/>
    </location>
</feature>
<comment type="caution">
    <text evidence="2">The sequence shown here is derived from an EMBL/GenBank/DDBJ whole genome shotgun (WGS) entry which is preliminary data.</text>
</comment>
<sequence length="107" mass="11110">MRIVNHTGRDAMQLYLANAGAPLGANRLVRPLADGAALLQRAGPGASCLVDLRLVLADGEEEVRRGHDVCAWPAIVLGNAPPRPAPGGGAPRPPASPERRGPSTKHT</sequence>
<organism evidence="2 3">
    <name type="scientific">Siccirubricoccus soli</name>
    <dbReference type="NCBI Taxonomy" id="2899147"/>
    <lineage>
        <taxon>Bacteria</taxon>
        <taxon>Pseudomonadati</taxon>
        <taxon>Pseudomonadota</taxon>
        <taxon>Alphaproteobacteria</taxon>
        <taxon>Acetobacterales</taxon>
        <taxon>Roseomonadaceae</taxon>
        <taxon>Siccirubricoccus</taxon>
    </lineage>
</organism>
<keyword evidence="3" id="KW-1185">Reference proteome</keyword>